<proteinExistence type="predicted"/>
<accession>A0A1Y1RY14</accession>
<protein>
    <submittedName>
        <fullName evidence="1">Uncharacterized protein</fullName>
    </submittedName>
</protein>
<keyword evidence="2" id="KW-1185">Reference proteome</keyword>
<comment type="caution">
    <text evidence="1">The sequence shown here is derived from an EMBL/GenBank/DDBJ whole genome shotgun (WGS) entry which is preliminary data.</text>
</comment>
<evidence type="ECO:0000313" key="2">
    <source>
        <dbReference type="Proteomes" id="UP000192343"/>
    </source>
</evidence>
<dbReference type="Proteomes" id="UP000192343">
    <property type="component" value="Unassembled WGS sequence"/>
</dbReference>
<evidence type="ECO:0000313" key="1">
    <source>
        <dbReference type="EMBL" id="ORC35306.1"/>
    </source>
</evidence>
<reference evidence="1 2" key="1">
    <citation type="submission" date="2017-03" db="EMBL/GenBank/DDBJ databases">
        <title>Draft Genome sequence of Marispirochaeta sp. strain JC444.</title>
        <authorList>
            <person name="Shivani Y."/>
            <person name="Subhash Y."/>
            <person name="Sasikala C."/>
            <person name="Ramana C."/>
        </authorList>
    </citation>
    <scope>NUCLEOTIDE SEQUENCE [LARGE SCALE GENOMIC DNA]</scope>
    <source>
        <strain evidence="1 2">JC444</strain>
    </source>
</reference>
<name>A0A1Y1RY14_9SPIO</name>
<gene>
    <name evidence="1" type="ORF">B4O97_09015</name>
</gene>
<dbReference type="AlphaFoldDB" id="A0A1Y1RY14"/>
<dbReference type="EMBL" id="MWQY01000009">
    <property type="protein sequence ID" value="ORC35306.1"/>
    <property type="molecule type" value="Genomic_DNA"/>
</dbReference>
<organism evidence="1 2">
    <name type="scientific">Marispirochaeta aestuarii</name>
    <dbReference type="NCBI Taxonomy" id="1963862"/>
    <lineage>
        <taxon>Bacteria</taxon>
        <taxon>Pseudomonadati</taxon>
        <taxon>Spirochaetota</taxon>
        <taxon>Spirochaetia</taxon>
        <taxon>Spirochaetales</taxon>
        <taxon>Spirochaetaceae</taxon>
        <taxon>Marispirochaeta</taxon>
    </lineage>
</organism>
<dbReference type="STRING" id="1963862.B4O97_09015"/>
<sequence>MLQTASEYRRVLTFLSADLEKDLPAVFAEHLKLERELFRRFAASLKVWTGLNLPDGQLEQEIRDVTRRQRTLQDRISQKKNLLQGRLEKGTLPPRPRRLYDENTTFLDISC</sequence>